<comment type="similarity">
    <text evidence="1 5">Belongs to the peptidase S8 family.</text>
</comment>
<feature type="region of interest" description="Disordered" evidence="6">
    <location>
        <begin position="401"/>
        <end position="426"/>
    </location>
</feature>
<evidence type="ECO:0000256" key="1">
    <source>
        <dbReference type="ARBA" id="ARBA00011073"/>
    </source>
</evidence>
<feature type="compositionally biased region" description="Basic and acidic residues" evidence="6">
    <location>
        <begin position="415"/>
        <end position="426"/>
    </location>
</feature>
<keyword evidence="7" id="KW-0472">Membrane</keyword>
<dbReference type="PROSITE" id="PS51892">
    <property type="entry name" value="SUBTILASE"/>
    <property type="match status" value="1"/>
</dbReference>
<dbReference type="RefSeq" id="WP_327165019.1">
    <property type="nucleotide sequence ID" value="NZ_CP108062.1"/>
</dbReference>
<evidence type="ECO:0000256" key="2">
    <source>
        <dbReference type="ARBA" id="ARBA00022670"/>
    </source>
</evidence>
<feature type="domain" description="Peptidase S8/S53" evidence="9">
    <location>
        <begin position="85"/>
        <end position="319"/>
    </location>
</feature>
<dbReference type="InterPro" id="IPR051048">
    <property type="entry name" value="Peptidase_S8/S53_subtilisin"/>
</dbReference>
<evidence type="ECO:0000313" key="11">
    <source>
        <dbReference type="Proteomes" id="UP001622594"/>
    </source>
</evidence>
<feature type="transmembrane region" description="Helical" evidence="7">
    <location>
        <begin position="378"/>
        <end position="399"/>
    </location>
</feature>
<dbReference type="InterPro" id="IPR036852">
    <property type="entry name" value="Peptidase_S8/S53_dom_sf"/>
</dbReference>
<feature type="signal peptide" evidence="8">
    <location>
        <begin position="1"/>
        <end position="20"/>
    </location>
</feature>
<dbReference type="Gene3D" id="3.40.50.200">
    <property type="entry name" value="Peptidase S8/S53 domain"/>
    <property type="match status" value="1"/>
</dbReference>
<dbReference type="PANTHER" id="PTHR43399:SF4">
    <property type="entry name" value="CELL WALL-ASSOCIATED PROTEASE"/>
    <property type="match status" value="1"/>
</dbReference>
<protein>
    <submittedName>
        <fullName evidence="10">S8 family serine peptidase</fullName>
    </submittedName>
</protein>
<dbReference type="Proteomes" id="UP001622594">
    <property type="component" value="Chromosome"/>
</dbReference>
<dbReference type="PANTHER" id="PTHR43399">
    <property type="entry name" value="SUBTILISIN-RELATED"/>
    <property type="match status" value="1"/>
</dbReference>
<dbReference type="Pfam" id="PF00082">
    <property type="entry name" value="Peptidase_S8"/>
    <property type="match status" value="1"/>
</dbReference>
<dbReference type="InterPro" id="IPR015500">
    <property type="entry name" value="Peptidase_S8_subtilisin-rel"/>
</dbReference>
<accession>A0ABZ1L4Q5</accession>
<reference evidence="10 11" key="1">
    <citation type="submission" date="2022-10" db="EMBL/GenBank/DDBJ databases">
        <title>The complete genomes of actinobacterial strains from the NBC collection.</title>
        <authorList>
            <person name="Joergensen T.S."/>
            <person name="Alvarez Arevalo M."/>
            <person name="Sterndorff E.B."/>
            <person name="Faurdal D."/>
            <person name="Vuksanovic O."/>
            <person name="Mourched A.-S."/>
            <person name="Charusanti P."/>
            <person name="Shaw S."/>
            <person name="Blin K."/>
            <person name="Weber T."/>
        </authorList>
    </citation>
    <scope>NUCLEOTIDE SEQUENCE [LARGE SCALE GENOMIC DNA]</scope>
    <source>
        <strain evidence="10 11">NBC_00123</strain>
    </source>
</reference>
<evidence type="ECO:0000256" key="4">
    <source>
        <dbReference type="ARBA" id="ARBA00022825"/>
    </source>
</evidence>
<organism evidence="10 11">
    <name type="scientific">Streptomyces zaomyceticus</name>
    <dbReference type="NCBI Taxonomy" id="68286"/>
    <lineage>
        <taxon>Bacteria</taxon>
        <taxon>Bacillati</taxon>
        <taxon>Actinomycetota</taxon>
        <taxon>Actinomycetes</taxon>
        <taxon>Kitasatosporales</taxon>
        <taxon>Streptomycetaceae</taxon>
        <taxon>Streptomyces</taxon>
    </lineage>
</organism>
<evidence type="ECO:0000256" key="5">
    <source>
        <dbReference type="PROSITE-ProRule" id="PRU01240"/>
    </source>
</evidence>
<name>A0ABZ1L4Q5_9ACTN</name>
<evidence type="ECO:0000256" key="3">
    <source>
        <dbReference type="ARBA" id="ARBA00022801"/>
    </source>
</evidence>
<keyword evidence="4" id="KW-0720">Serine protease</keyword>
<comment type="caution">
    <text evidence="5">Lacks conserved residue(s) required for the propagation of feature annotation.</text>
</comment>
<keyword evidence="7" id="KW-1133">Transmembrane helix</keyword>
<evidence type="ECO:0000256" key="7">
    <source>
        <dbReference type="SAM" id="Phobius"/>
    </source>
</evidence>
<evidence type="ECO:0000256" key="8">
    <source>
        <dbReference type="SAM" id="SignalP"/>
    </source>
</evidence>
<keyword evidence="11" id="KW-1185">Reference proteome</keyword>
<keyword evidence="7" id="KW-0812">Transmembrane</keyword>
<proteinExistence type="inferred from homology"/>
<evidence type="ECO:0000256" key="6">
    <source>
        <dbReference type="SAM" id="MobiDB-lite"/>
    </source>
</evidence>
<gene>
    <name evidence="10" type="ORF">OG814_08290</name>
</gene>
<keyword evidence="2" id="KW-0645">Protease</keyword>
<keyword evidence="3" id="KW-0378">Hydrolase</keyword>
<dbReference type="InterPro" id="IPR000209">
    <property type="entry name" value="Peptidase_S8/S53_dom"/>
</dbReference>
<dbReference type="SUPFAM" id="SSF52743">
    <property type="entry name" value="Subtilisin-like"/>
    <property type="match status" value="1"/>
</dbReference>
<evidence type="ECO:0000313" key="10">
    <source>
        <dbReference type="EMBL" id="WTR69257.1"/>
    </source>
</evidence>
<feature type="chain" id="PRO_5046645553" evidence="8">
    <location>
        <begin position="21"/>
        <end position="426"/>
    </location>
</feature>
<dbReference type="EMBL" id="CP108188">
    <property type="protein sequence ID" value="WTR69257.1"/>
    <property type="molecule type" value="Genomic_DNA"/>
</dbReference>
<evidence type="ECO:0000259" key="9">
    <source>
        <dbReference type="Pfam" id="PF00082"/>
    </source>
</evidence>
<dbReference type="PRINTS" id="PR00723">
    <property type="entry name" value="SUBTILISIN"/>
</dbReference>
<keyword evidence="8" id="KW-0732">Signal</keyword>
<sequence>MIATALLCGTVAPPPGSAAAATAGPIAAVAPATATAPGTDPTSLPALTQRLSSDACRKASNRMVTRLPWPQARLRPEMVWPLSEGAGVTVAVVGSGVDDAAGLLGDRLKRAPRLFDAGPAKDCAGHGTFTAGLIAAAPTAGAGFAGFAPRARILDVPVTDRRGNTTPDLLAQGIRVAADDGARVIVTVAVVGRDSPALSSAVRYAVSKSALVVAPAAPDGATGVSGGGTAYPAAHPLVLSVAATGPGGEVPRQGIVGRVDLTAPGEAVMGPGPGGRGKFTASGPSYAAAFVAGTAALVLGYHPDLGAEALAHRLQATTSSPGGRLPDPVRGHGPVDPVAAVTAVLPEEGHGASPSGVRATAPGVAMPPGAGPSAAGSAWWVSAGCLALLAAVTGAAAVVPRGRRRRWRPGGYRAPEADRNRGPEPL</sequence>